<feature type="region of interest" description="Disordered" evidence="1">
    <location>
        <begin position="1486"/>
        <end position="1511"/>
    </location>
</feature>
<feature type="region of interest" description="Disordered" evidence="1">
    <location>
        <begin position="1923"/>
        <end position="1947"/>
    </location>
</feature>
<feature type="region of interest" description="Disordered" evidence="1">
    <location>
        <begin position="2085"/>
        <end position="2147"/>
    </location>
</feature>
<feature type="region of interest" description="Disordered" evidence="1">
    <location>
        <begin position="1611"/>
        <end position="1647"/>
    </location>
</feature>
<gene>
    <name evidence="3" type="ORF">LSCM4_05222</name>
</gene>
<feature type="region of interest" description="Disordered" evidence="1">
    <location>
        <begin position="1333"/>
        <end position="1372"/>
    </location>
</feature>
<reference evidence="4" key="2">
    <citation type="journal article" date="2021" name="Sci. Data">
        <title>Chromosome-scale genome sequencing, assembly and annotation of six genomes from subfamily Leishmaniinae.</title>
        <authorList>
            <person name="Almutairi H."/>
            <person name="Urbaniak M.D."/>
            <person name="Bates M.D."/>
            <person name="Jariyapan N."/>
            <person name="Kwakye-Nuako G."/>
            <person name="Thomaz Soccol V."/>
            <person name="Al-Salem W.S."/>
            <person name="Dillon R.J."/>
            <person name="Bates P.A."/>
            <person name="Gatherer D."/>
        </authorList>
    </citation>
    <scope>NUCLEOTIDE SEQUENCE [LARGE SCALE GENOMIC DNA]</scope>
</reference>
<feature type="compositionally biased region" description="Low complexity" evidence="1">
    <location>
        <begin position="1938"/>
        <end position="1947"/>
    </location>
</feature>
<dbReference type="Proteomes" id="UP000674143">
    <property type="component" value="Unassembled WGS sequence"/>
</dbReference>
<dbReference type="EMBL" id="JAFHLR010000026">
    <property type="protein sequence ID" value="KAG5476242.1"/>
    <property type="molecule type" value="Genomic_DNA"/>
</dbReference>
<sequence>MFNTDAVDAFYLQPSSTPCFDLSADIHSLTFARRGFLPRYGDIHRGPSESYAYVRSGEGSRTSYNSTLATRPYQPQHSFRTSNTRHEEAIEPEGVPYNSINSYLCYSTTTATPWLATATGGAVHSPVAYRRASASLPIGGGGVWERADYLPRACRTCSATASPASGTRFHSARRPTVITTVPFAGGAGAHKRCGADGARACGSAETTMLAVARKAAPGLGTGSGHQISSASPSAPSAAPSAACGTNAYGSGDDGYRQALPHPAPHFPLTLDSSSQKVIKHPFSPSVSLVAPNHMAARYSSEGLRVARRGAAVNSDSGATSSAEAQRRESCLQPASSSTQKRITTTVREQGGEGRTPIVATPPRSTRWGAGEPSPPASVASAFPDESLLMRKGADARIAMSTVRTLSCKSSPNVAEQDPRGSEADTAARDGRKGASAWWTVDIVITNVPCDYHSTSEEAAAMKASARMQLPADMRALRSIQCRAPVLPADASADETWDMTQSFLRCMALASIGTSSPPCVPQGFFYFDTDFHQYVQLSADTLPVASTLFRVVMVTSVVDTAATEGGPAKHAEVPDATADEAQEALFSRPCPTTRHRDLLARATPPCDHLDVAVIAPHPPRGHPSLVPRHGARLSVQSRSLEGATSPPLPSQPSKASRSVSRHRSAFDESTSRDRHCAPVEEMSPYPRRPRMPYDTVAHVGSGEAMLYPARLYGMESDTCSALCGAASPPALPTSRRIRAQGRCASDGLAAWEGAQNAGDGRYGNRGVVYSEDDETVLQAEAGEGVRGASLRAAIAAERQLSRGDDCSSISNFDSISRLQCFRNAPPSSKPLTRPSPSYPTTQGLPTRVGGDSRDPRQRPPTVPEEGHSRVGIVTAMQRPSSPTLPASTLQPPSPQLFFDDPFLQRHFESPFKQSSTSSPQRAAGNTESCRGRRLIHVPSPLCTAPAPPSPPPAPPPHGAYRPVAHPYFSPSSSTASPVLGSAPTPLSSAYATEASTRTRDCTQRGALNALLHKSAQARQQAHGCQAHCMPSAPPTSGGGVAAPTAPSTVTAWAAPPAPHAARDAEADSAAAVALAIVSSAHPRGALPFSSPSPPTPWPVRNAAVPQAAAPLSVTLLKESTGAPIGHVCSPPLNEERCSTTADEVPVPAKVEADAPLSAHDAAAAIAAIPKSYAHAVERAAMPVYDLHDEVQAAASSEGVHYKVKGEHRYNTDTRPVLQGCKNKHEASGVDAGVKNDARRPSVLRAAATDTRERKGCDSDALGPFPGLKATSMQGIDNRVEKAVDPDTVREARSEMQNAAHEAAAHKEQHEEDAGAAPVPAVAEAKGLPMAAVVERPSPKGEPSPVAREGSPPVHDAGPLQSPASSQEPSGVLGAAVCAPGASSQTADDAAGADVSVSTPVGFSAPDADRESAGASPIRTPASSATNEVPAAARSAQTPSAGESDAATAGVEEHRESTLVTLEDAYMKRSTFPADTGTEECDALRAGESAATDAVPATVEDDESKDECSHTQTRTTTMHAYSVEAEYSDTAYPITSAAVLQTVYKETNDAPAQGTSETVATGPPVAYATEEPRSQAGSDAPAGAEEPSESSSNADIATVDGTKGVSAHVAAAVPEGESSARAAAAEPVEDGQPNKQQEKAVCTPVSGIPDTNDGLVGESAAQWEARSCGNAARVSPSEKQPWSAIGATDVETESGNAGPSATREDKRKVNRTVEAAFEAALEAHGDRQHAGADGGSEAAPPLQRGRSSDLSDAAGNSQQETSIETAPFSAQQLKVMGNASSSAQALDSESNDGCIIPVAVGTALHANAEHEKGPLGAVADTKTPAPHSNVSAGATDVVAGGTSTPLLMIAVTGLLPVPVITVAAEKEEDPDAPPQVLHHRAAAAAAAAAAATNAFYGLWEASVTEDGTGDSDDADGADHVDDTARCESEEGREQKRHSAASEASTTATIATNHNDFDGAVDVPMDVFHDSLSLTNTPTLIRRVEGRYEGTPAVATASLADPTELLAHTIGFDMRLPLAPRRATLVGSPGDGASPTDVRSHDHHEEASLVVAIETAVGETAVMDQSAVDAEASDQLLHEEAPVAQPLLSNAPAPTAGAPQMVASPPESTAKASTDAADDGGRCSSTLRGAEGSAGATSDAPHEGLQVSSASRVERPAFMLLEVSADNGGDGVAPLKAPKVTAASNVGVTDTVHPSPPLRPFAPTLQATTSTLPLLSSPPPQFLSLPGPLLPPSPPHNDGALKKTMVLLGFPGSAWEFIMTHHYERMHDAFTKDSAVAVNVPVSAIQDVRYSKGSLMVDLYVLHPASVSENFIRDQMSNYSYPTLWAFYEAKRRERKQLLRDHKTGVAGAISIQCPQPPSTPALSSHEEVSWTAW</sequence>
<feature type="compositionally biased region" description="Basic and acidic residues" evidence="1">
    <location>
        <begin position="1301"/>
        <end position="1311"/>
    </location>
</feature>
<feature type="region of interest" description="Disordered" evidence="1">
    <location>
        <begin position="1721"/>
        <end position="1760"/>
    </location>
</feature>
<feature type="compositionally biased region" description="Polar residues" evidence="1">
    <location>
        <begin position="332"/>
        <end position="347"/>
    </location>
</feature>
<protein>
    <recommendedName>
        <fullName evidence="2">Flagellar attachment zone protein 1 conserved domain-containing protein</fullName>
    </recommendedName>
</protein>
<feature type="region of interest" description="Disordered" evidence="1">
    <location>
        <begin position="1669"/>
        <end position="1707"/>
    </location>
</feature>
<dbReference type="InterPro" id="IPR056614">
    <property type="entry name" value="FAZ1_cons"/>
</dbReference>
<dbReference type="RefSeq" id="XP_067062475.1">
    <property type="nucleotide sequence ID" value="XM_067207172.1"/>
</dbReference>
<organism evidence="3 4">
    <name type="scientific">Leishmania orientalis</name>
    <dbReference type="NCBI Taxonomy" id="2249476"/>
    <lineage>
        <taxon>Eukaryota</taxon>
        <taxon>Discoba</taxon>
        <taxon>Euglenozoa</taxon>
        <taxon>Kinetoplastea</taxon>
        <taxon>Metakinetoplastina</taxon>
        <taxon>Trypanosomatida</taxon>
        <taxon>Trypanosomatidae</taxon>
        <taxon>Leishmaniinae</taxon>
        <taxon>Leishmania</taxon>
    </lineage>
</organism>
<feature type="compositionally biased region" description="Basic and acidic residues" evidence="1">
    <location>
        <begin position="1276"/>
        <end position="1292"/>
    </location>
</feature>
<evidence type="ECO:0000259" key="2">
    <source>
        <dbReference type="Pfam" id="PF23398"/>
    </source>
</evidence>
<reference evidence="4" key="1">
    <citation type="journal article" date="2021" name="Microbiol. Resour. Announc.">
        <title>LGAAP: Leishmaniinae Genome Assembly and Annotation Pipeline.</title>
        <authorList>
            <person name="Almutairi H."/>
            <person name="Urbaniak M.D."/>
            <person name="Bates M.D."/>
            <person name="Jariyapan N."/>
            <person name="Kwakye-Nuako G."/>
            <person name="Thomaz-Soccol V."/>
            <person name="Al-Salem W.S."/>
            <person name="Dillon R.J."/>
            <person name="Bates P.A."/>
            <person name="Gatherer D."/>
        </authorList>
    </citation>
    <scope>NUCLEOTIDE SEQUENCE [LARGE SCALE GENOMIC DNA]</scope>
</reference>
<feature type="region of interest" description="Disordered" evidence="1">
    <location>
        <begin position="219"/>
        <end position="242"/>
    </location>
</feature>
<feature type="compositionally biased region" description="Low complexity" evidence="1">
    <location>
        <begin position="228"/>
        <end position="242"/>
    </location>
</feature>
<feature type="compositionally biased region" description="Polar residues" evidence="1">
    <location>
        <begin position="1746"/>
        <end position="1760"/>
    </location>
</feature>
<feature type="region of interest" description="Disordered" evidence="1">
    <location>
        <begin position="314"/>
        <end position="382"/>
    </location>
</feature>
<feature type="region of interest" description="Disordered" evidence="1">
    <location>
        <begin position="1246"/>
        <end position="1316"/>
    </location>
</feature>
<feature type="compositionally biased region" description="Polar residues" evidence="1">
    <location>
        <begin position="910"/>
        <end position="927"/>
    </location>
</feature>
<comment type="caution">
    <text evidence="3">The sequence shown here is derived from an EMBL/GenBank/DDBJ whole genome shotgun (WGS) entry which is preliminary data.</text>
</comment>
<feature type="region of interest" description="Disordered" evidence="1">
    <location>
        <begin position="822"/>
        <end position="869"/>
    </location>
</feature>
<feature type="region of interest" description="Disordered" evidence="1">
    <location>
        <begin position="909"/>
        <end position="960"/>
    </location>
</feature>
<feature type="region of interest" description="Disordered" evidence="1">
    <location>
        <begin position="405"/>
        <end position="430"/>
    </location>
</feature>
<feature type="region of interest" description="Disordered" evidence="1">
    <location>
        <begin position="1399"/>
        <end position="1453"/>
    </location>
</feature>
<dbReference type="Pfam" id="PF23398">
    <property type="entry name" value="FAZ1_cons"/>
    <property type="match status" value="1"/>
</dbReference>
<proteinExistence type="predicted"/>
<feature type="region of interest" description="Disordered" evidence="1">
    <location>
        <begin position="1569"/>
        <end position="1594"/>
    </location>
</feature>
<feature type="compositionally biased region" description="Low complexity" evidence="1">
    <location>
        <begin position="1576"/>
        <end position="1590"/>
    </location>
</feature>
<keyword evidence="4" id="KW-1185">Reference proteome</keyword>
<evidence type="ECO:0000313" key="4">
    <source>
        <dbReference type="Proteomes" id="UP000674143"/>
    </source>
</evidence>
<accession>A0A836KKF8</accession>
<dbReference type="KEGG" id="loi:92361106"/>
<feature type="domain" description="Flagellar attachment zone protein 1 conserved" evidence="2">
    <location>
        <begin position="2246"/>
        <end position="2327"/>
    </location>
</feature>
<evidence type="ECO:0000313" key="3">
    <source>
        <dbReference type="EMBL" id="KAG5476242.1"/>
    </source>
</evidence>
<feature type="compositionally biased region" description="Basic and acidic residues" evidence="1">
    <location>
        <begin position="416"/>
        <end position="430"/>
    </location>
</feature>
<feature type="compositionally biased region" description="Polar residues" evidence="1">
    <location>
        <begin position="314"/>
        <end position="323"/>
    </location>
</feature>
<feature type="region of interest" description="Disordered" evidence="1">
    <location>
        <begin position="636"/>
        <end position="687"/>
    </location>
</feature>
<feature type="compositionally biased region" description="Pro residues" evidence="1">
    <location>
        <begin position="944"/>
        <end position="956"/>
    </location>
</feature>
<dbReference type="GeneID" id="92361106"/>
<feature type="compositionally biased region" description="Polar residues" evidence="1">
    <location>
        <begin position="824"/>
        <end position="843"/>
    </location>
</feature>
<feature type="compositionally biased region" description="Basic and acidic residues" evidence="1">
    <location>
        <begin position="663"/>
        <end position="677"/>
    </location>
</feature>
<name>A0A836KKF8_9TRYP</name>
<evidence type="ECO:0000256" key="1">
    <source>
        <dbReference type="SAM" id="MobiDB-lite"/>
    </source>
</evidence>